<gene>
    <name evidence="4" type="ORF">C2E21_5348</name>
</gene>
<evidence type="ECO:0000313" key="4">
    <source>
        <dbReference type="EMBL" id="PRW51180.1"/>
    </source>
</evidence>
<feature type="chain" id="PRO_5015197218" evidence="2">
    <location>
        <begin position="28"/>
        <end position="383"/>
    </location>
</feature>
<feature type="compositionally biased region" description="Low complexity" evidence="1">
    <location>
        <begin position="30"/>
        <end position="40"/>
    </location>
</feature>
<evidence type="ECO:0000256" key="1">
    <source>
        <dbReference type="SAM" id="MobiDB-lite"/>
    </source>
</evidence>
<accession>A0A2P6TPC1</accession>
<dbReference type="InterPro" id="IPR000073">
    <property type="entry name" value="AB_hydrolase_1"/>
</dbReference>
<dbReference type="STRING" id="3076.A0A2P6TPC1"/>
<organism evidence="4 5">
    <name type="scientific">Chlorella sorokiniana</name>
    <name type="common">Freshwater green alga</name>
    <dbReference type="NCBI Taxonomy" id="3076"/>
    <lineage>
        <taxon>Eukaryota</taxon>
        <taxon>Viridiplantae</taxon>
        <taxon>Chlorophyta</taxon>
        <taxon>core chlorophytes</taxon>
        <taxon>Trebouxiophyceae</taxon>
        <taxon>Chlorellales</taxon>
        <taxon>Chlorellaceae</taxon>
        <taxon>Chlorella clade</taxon>
        <taxon>Chlorella</taxon>
    </lineage>
</organism>
<dbReference type="EMBL" id="LHPG02000010">
    <property type="protein sequence ID" value="PRW51180.1"/>
    <property type="molecule type" value="Genomic_DNA"/>
</dbReference>
<dbReference type="PANTHER" id="PTHR43433">
    <property type="entry name" value="HYDROLASE, ALPHA/BETA FOLD FAMILY PROTEIN"/>
    <property type="match status" value="1"/>
</dbReference>
<proteinExistence type="predicted"/>
<dbReference type="Gene3D" id="3.40.50.1820">
    <property type="entry name" value="alpha/beta hydrolase"/>
    <property type="match status" value="1"/>
</dbReference>
<dbReference type="AlphaFoldDB" id="A0A2P6TPC1"/>
<evidence type="ECO:0000259" key="3">
    <source>
        <dbReference type="Pfam" id="PF00561"/>
    </source>
</evidence>
<protein>
    <submittedName>
        <fullName evidence="4">Aminoacrylate hydrolase</fullName>
    </submittedName>
</protein>
<evidence type="ECO:0000256" key="2">
    <source>
        <dbReference type="SAM" id="SignalP"/>
    </source>
</evidence>
<keyword evidence="2" id="KW-0732">Signal</keyword>
<feature type="domain" description="AB hydrolase-1" evidence="3">
    <location>
        <begin position="88"/>
        <end position="346"/>
    </location>
</feature>
<dbReference type="PANTHER" id="PTHR43433:SF5">
    <property type="entry name" value="AB HYDROLASE-1 DOMAIN-CONTAINING PROTEIN"/>
    <property type="match status" value="1"/>
</dbReference>
<evidence type="ECO:0000313" key="5">
    <source>
        <dbReference type="Proteomes" id="UP000239899"/>
    </source>
</evidence>
<feature type="signal peptide" evidence="2">
    <location>
        <begin position="1"/>
        <end position="27"/>
    </location>
</feature>
<dbReference type="GO" id="GO:0016787">
    <property type="term" value="F:hydrolase activity"/>
    <property type="evidence" value="ECO:0007669"/>
    <property type="project" value="UniProtKB-KW"/>
</dbReference>
<feature type="region of interest" description="Disordered" evidence="1">
    <location>
        <begin position="30"/>
        <end position="50"/>
    </location>
</feature>
<dbReference type="InterPro" id="IPR029058">
    <property type="entry name" value="AB_hydrolase_fold"/>
</dbReference>
<dbReference type="SUPFAM" id="SSF53474">
    <property type="entry name" value="alpha/beta-Hydrolases"/>
    <property type="match status" value="1"/>
</dbReference>
<dbReference type="Proteomes" id="UP000239899">
    <property type="component" value="Unassembled WGS sequence"/>
</dbReference>
<reference evidence="4 5" key="1">
    <citation type="journal article" date="2018" name="Plant J.">
        <title>Genome sequences of Chlorella sorokiniana UTEX 1602 and Micractinium conductrix SAG 241.80: implications to maltose excretion by a green alga.</title>
        <authorList>
            <person name="Arriola M.B."/>
            <person name="Velmurugan N."/>
            <person name="Zhang Y."/>
            <person name="Plunkett M.H."/>
            <person name="Hondzo H."/>
            <person name="Barney B.M."/>
        </authorList>
    </citation>
    <scope>NUCLEOTIDE SEQUENCE [LARGE SCALE GENOMIC DNA]</scope>
    <source>
        <strain evidence="5">UTEX 1602</strain>
    </source>
</reference>
<name>A0A2P6TPC1_CHLSO</name>
<dbReference type="InterPro" id="IPR050471">
    <property type="entry name" value="AB_hydrolase"/>
</dbReference>
<keyword evidence="4" id="KW-0378">Hydrolase</keyword>
<comment type="caution">
    <text evidence="4">The sequence shown here is derived from an EMBL/GenBank/DDBJ whole genome shotgun (WGS) entry which is preliminary data.</text>
</comment>
<keyword evidence="5" id="KW-1185">Reference proteome</keyword>
<sequence length="383" mass="39401">MLRRHRHALPAAAALLLLAVATPLTAAAADDSGGSAGAASQLPPQCQLDDGSYPPHTNLTFLGPARAIQAGGIDWSYHRFGNASAGQPPLVMIHGLGGTQYDWPMRVLQGLAAGREVVIFDNPRAGLSNDSSTAPLSIEGMAESTMQLLRALELEQPDVLGFSMGGMVALALAAEYSVELGAVVAVGGSAGGPDAPQPEGGMDAVLRAIVEAGPESINLVFPGGTNDTEGYCNLMVNVASLQLAVTPQTDSTDSGYGLRAGIIPSPAALSVSTDVKNQQREATDAFYTGPSLVPQLRNSSSQILLLAGGQDRVIPPTTQSQLAAQLLAANLVQVPDAGHLVAFQHPDGFAQQVASFLDAAQAVDPQQLAPFYPAAAQVDAPPH</sequence>
<dbReference type="Pfam" id="PF00561">
    <property type="entry name" value="Abhydrolase_1"/>
    <property type="match status" value="1"/>
</dbReference>
<dbReference type="OrthoDB" id="8119704at2759"/>